<organism evidence="2 3">
    <name type="scientific">Exserohilum turcicum (strain 28A)</name>
    <name type="common">Northern leaf blight fungus</name>
    <name type="synonym">Setosphaeria turcica</name>
    <dbReference type="NCBI Taxonomy" id="671987"/>
    <lineage>
        <taxon>Eukaryota</taxon>
        <taxon>Fungi</taxon>
        <taxon>Dikarya</taxon>
        <taxon>Ascomycota</taxon>
        <taxon>Pezizomycotina</taxon>
        <taxon>Dothideomycetes</taxon>
        <taxon>Pleosporomycetidae</taxon>
        <taxon>Pleosporales</taxon>
        <taxon>Pleosporineae</taxon>
        <taxon>Pleosporaceae</taxon>
        <taxon>Exserohilum</taxon>
    </lineage>
</organism>
<reference evidence="2 3" key="1">
    <citation type="journal article" date="2012" name="PLoS Pathog.">
        <title>Diverse lifestyles and strategies of plant pathogenesis encoded in the genomes of eighteen Dothideomycetes fungi.</title>
        <authorList>
            <person name="Ohm R.A."/>
            <person name="Feau N."/>
            <person name="Henrissat B."/>
            <person name="Schoch C.L."/>
            <person name="Horwitz B.A."/>
            <person name="Barry K.W."/>
            <person name="Condon B.J."/>
            <person name="Copeland A.C."/>
            <person name="Dhillon B."/>
            <person name="Glaser F."/>
            <person name="Hesse C.N."/>
            <person name="Kosti I."/>
            <person name="LaButti K."/>
            <person name="Lindquist E.A."/>
            <person name="Lucas S."/>
            <person name="Salamov A.A."/>
            <person name="Bradshaw R.E."/>
            <person name="Ciuffetti L."/>
            <person name="Hamelin R.C."/>
            <person name="Kema G.H.J."/>
            <person name="Lawrence C."/>
            <person name="Scott J.A."/>
            <person name="Spatafora J.W."/>
            <person name="Turgeon B.G."/>
            <person name="de Wit P.J.G.M."/>
            <person name="Zhong S."/>
            <person name="Goodwin S.B."/>
            <person name="Grigoriev I.V."/>
        </authorList>
    </citation>
    <scope>NUCLEOTIDE SEQUENCE [LARGE SCALE GENOMIC DNA]</scope>
    <source>
        <strain evidence="3">28A</strain>
    </source>
</reference>
<evidence type="ECO:0000313" key="2">
    <source>
        <dbReference type="EMBL" id="EOA87384.1"/>
    </source>
</evidence>
<dbReference type="GeneID" id="19402252"/>
<dbReference type="Proteomes" id="UP000016935">
    <property type="component" value="Unassembled WGS sequence"/>
</dbReference>
<dbReference type="OrthoDB" id="3680815at2759"/>
<dbReference type="EMBL" id="KB908592">
    <property type="protein sequence ID" value="EOA87384.1"/>
    <property type="molecule type" value="Genomic_DNA"/>
</dbReference>
<feature type="compositionally biased region" description="Low complexity" evidence="1">
    <location>
        <begin position="1"/>
        <end position="14"/>
    </location>
</feature>
<sequence>MSTSVVHSSPSASHRGGPLGAPKENSPFFSPLPQAAWSPTAANNALGRDICSMNSTILADLQGLSSIPRVYAALFHRTRTFAATVRQLVAVSPGMWAQAACLLVDWGVHILRHPQIRLERFLNSQRESLYWILDDALLRICLDQWDPPLLAAVPTLHKDPSGPSSRASSSTSSSLSSPPSPSHSLSTSAARVAAPWDVATRPVRRSLAEAQHLVPLWGQQDVEETKKWSVPACEGAMAEWFEVGWFRRSTSFLAQSTRVYEIWRTMRRVARGQLPAELANAIVEDVAAFEKLPLGDLREMYFPTAS</sequence>
<name>R0KDC9_EXST2</name>
<dbReference type="AlphaFoldDB" id="R0KDC9"/>
<protein>
    <submittedName>
        <fullName evidence="2">Uncharacterized protein</fullName>
    </submittedName>
</protein>
<evidence type="ECO:0000313" key="3">
    <source>
        <dbReference type="Proteomes" id="UP000016935"/>
    </source>
</evidence>
<dbReference type="eggNOG" id="ENOG502R8ZK">
    <property type="taxonomic scope" value="Eukaryota"/>
</dbReference>
<dbReference type="HOGENOM" id="CLU_909634_0_0_1"/>
<gene>
    <name evidence="2" type="ORF">SETTUDRAFT_19908</name>
</gene>
<dbReference type="RefSeq" id="XP_008024965.1">
    <property type="nucleotide sequence ID" value="XM_008026774.1"/>
</dbReference>
<feature type="compositionally biased region" description="Low complexity" evidence="1">
    <location>
        <begin position="161"/>
        <end position="188"/>
    </location>
</feature>
<reference evidence="2 3" key="2">
    <citation type="journal article" date="2013" name="PLoS Genet.">
        <title>Comparative genome structure, secondary metabolite, and effector coding capacity across Cochliobolus pathogens.</title>
        <authorList>
            <person name="Condon B.J."/>
            <person name="Leng Y."/>
            <person name="Wu D."/>
            <person name="Bushley K.E."/>
            <person name="Ohm R.A."/>
            <person name="Otillar R."/>
            <person name="Martin J."/>
            <person name="Schackwitz W."/>
            <person name="Grimwood J."/>
            <person name="MohdZainudin N."/>
            <person name="Xue C."/>
            <person name="Wang R."/>
            <person name="Manning V.A."/>
            <person name="Dhillon B."/>
            <person name="Tu Z.J."/>
            <person name="Steffenson B.J."/>
            <person name="Salamov A."/>
            <person name="Sun H."/>
            <person name="Lowry S."/>
            <person name="LaButti K."/>
            <person name="Han J."/>
            <person name="Copeland A."/>
            <person name="Lindquist E."/>
            <person name="Barry K."/>
            <person name="Schmutz J."/>
            <person name="Baker S.E."/>
            <person name="Ciuffetti L.M."/>
            <person name="Grigoriev I.V."/>
            <person name="Zhong S."/>
            <person name="Turgeon B.G."/>
        </authorList>
    </citation>
    <scope>NUCLEOTIDE SEQUENCE [LARGE SCALE GENOMIC DNA]</scope>
    <source>
        <strain evidence="3">28A</strain>
    </source>
</reference>
<keyword evidence="3" id="KW-1185">Reference proteome</keyword>
<accession>R0KDC9</accession>
<feature type="region of interest" description="Disordered" evidence="1">
    <location>
        <begin position="156"/>
        <end position="188"/>
    </location>
</feature>
<feature type="region of interest" description="Disordered" evidence="1">
    <location>
        <begin position="1"/>
        <end position="25"/>
    </location>
</feature>
<proteinExistence type="predicted"/>
<evidence type="ECO:0000256" key="1">
    <source>
        <dbReference type="SAM" id="MobiDB-lite"/>
    </source>
</evidence>